<proteinExistence type="predicted"/>
<dbReference type="EMBL" id="FUEG01000020">
    <property type="protein sequence ID" value="SJL13590.1"/>
    <property type="molecule type" value="Genomic_DNA"/>
</dbReference>
<keyword evidence="2" id="KW-1185">Reference proteome</keyword>
<evidence type="ECO:0000313" key="2">
    <source>
        <dbReference type="Proteomes" id="UP000219338"/>
    </source>
</evidence>
<evidence type="ECO:0008006" key="3">
    <source>
        <dbReference type="Google" id="ProtNLM"/>
    </source>
</evidence>
<protein>
    <recommendedName>
        <fullName evidence="3">BTB domain-containing protein</fullName>
    </recommendedName>
</protein>
<name>A0A284RXW0_ARMOS</name>
<reference evidence="2" key="1">
    <citation type="journal article" date="2017" name="Nat. Ecol. Evol.">
        <title>Genome expansion and lineage-specific genetic innovations in the forest pathogenic fungi Armillaria.</title>
        <authorList>
            <person name="Sipos G."/>
            <person name="Prasanna A.N."/>
            <person name="Walter M.C."/>
            <person name="O'Connor E."/>
            <person name="Balint B."/>
            <person name="Krizsan K."/>
            <person name="Kiss B."/>
            <person name="Hess J."/>
            <person name="Varga T."/>
            <person name="Slot J."/>
            <person name="Riley R."/>
            <person name="Boka B."/>
            <person name="Rigling D."/>
            <person name="Barry K."/>
            <person name="Lee J."/>
            <person name="Mihaltcheva S."/>
            <person name="LaButti K."/>
            <person name="Lipzen A."/>
            <person name="Waldron R."/>
            <person name="Moloney N.M."/>
            <person name="Sperisen C."/>
            <person name="Kredics L."/>
            <person name="Vagvoelgyi C."/>
            <person name="Patrignani A."/>
            <person name="Fitzpatrick D."/>
            <person name="Nagy I."/>
            <person name="Doyle S."/>
            <person name="Anderson J.B."/>
            <person name="Grigoriev I.V."/>
            <person name="Gueldener U."/>
            <person name="Muensterkoetter M."/>
            <person name="Nagy L.G."/>
        </authorList>
    </citation>
    <scope>NUCLEOTIDE SEQUENCE [LARGE SCALE GENOMIC DNA]</scope>
    <source>
        <strain evidence="2">C18/9</strain>
    </source>
</reference>
<dbReference type="Proteomes" id="UP000219338">
    <property type="component" value="Unassembled WGS sequence"/>
</dbReference>
<dbReference type="OrthoDB" id="3357985at2759"/>
<sequence>MEIEAQPTLITTADAPFNDPADSVDLVIRTADNVDFFVLSGLLSLRSPSSFFRHVLQSNRHTEERDGFPVLEVKEDSDTFQTILLLCYPHVDPQIESIKKLVAVRIALEKYCMDYAIGRFEQVVIASTLIKEQALRLFVLAFRKGWRKLGEAAARNTLLIPLNQEVAIEELNDIPALQYVILRDYHRKCSDAAQTNLKDQEILFWVDPKDAESLKFLGPHRRRKVDPGCEGMRSKARVRDASGERIVSIHSWTSDYVGAVSQKLRDTPHPEIAMDEKIVNRAILSSGVQCRIYNWEDIAASEIQTFAKLLSKEIDRRISEVPLDIKWTK</sequence>
<dbReference type="OMA" id="MDYAIGR"/>
<gene>
    <name evidence="1" type="ORF">ARMOST_17036</name>
</gene>
<evidence type="ECO:0000313" key="1">
    <source>
        <dbReference type="EMBL" id="SJL13590.1"/>
    </source>
</evidence>
<organism evidence="1 2">
    <name type="scientific">Armillaria ostoyae</name>
    <name type="common">Armillaria root rot fungus</name>
    <dbReference type="NCBI Taxonomy" id="47428"/>
    <lineage>
        <taxon>Eukaryota</taxon>
        <taxon>Fungi</taxon>
        <taxon>Dikarya</taxon>
        <taxon>Basidiomycota</taxon>
        <taxon>Agaricomycotina</taxon>
        <taxon>Agaricomycetes</taxon>
        <taxon>Agaricomycetidae</taxon>
        <taxon>Agaricales</taxon>
        <taxon>Marasmiineae</taxon>
        <taxon>Physalacriaceae</taxon>
        <taxon>Armillaria</taxon>
    </lineage>
</organism>
<accession>A0A284RXW0</accession>
<dbReference type="STRING" id="47428.A0A284RXW0"/>
<dbReference type="AlphaFoldDB" id="A0A284RXW0"/>